<keyword evidence="2" id="KW-1185">Reference proteome</keyword>
<protein>
    <submittedName>
        <fullName evidence="1">Uncharacterized protein</fullName>
    </submittedName>
</protein>
<dbReference type="AlphaFoldDB" id="A0A0M3V6Z3"/>
<reference evidence="1 2" key="2">
    <citation type="journal article" date="2016" name="Genome Announc.">
        <title>Draft Genome Sequence of the N2-Fixing Cyanobacterium Nostoc piscinale CENA21, Isolated from the Brazilian Amazon Floodplain.</title>
        <authorList>
            <person name="Leao T."/>
            <person name="Guimaraes P.I."/>
            <person name="de Melo A.G."/>
            <person name="Ramos R.T."/>
            <person name="Leao P.N."/>
            <person name="Silva A."/>
            <person name="Fiore M.F."/>
            <person name="Schneider M.P."/>
        </authorList>
    </citation>
    <scope>NUCLEOTIDE SEQUENCE [LARGE SCALE GENOMIC DNA]</scope>
    <source>
        <strain evidence="1 2">CENA21</strain>
    </source>
</reference>
<dbReference type="EMBL" id="CP012036">
    <property type="protein sequence ID" value="ALF56287.1"/>
    <property type="molecule type" value="Genomic_DNA"/>
</dbReference>
<name>A0A0M3V6Z3_9NOSO</name>
<dbReference type="OrthoDB" id="573503at2"/>
<evidence type="ECO:0000313" key="2">
    <source>
        <dbReference type="Proteomes" id="UP000062645"/>
    </source>
</evidence>
<dbReference type="Proteomes" id="UP000062645">
    <property type="component" value="Chromosome"/>
</dbReference>
<sequence length="65" mass="7468">MTPTSAASNLQYPADTEIWYSLKCAIAASSGFQRWQLERNTQLQGLLLEQQVQKYLRETLETLAY</sequence>
<accession>A0A0M3V6Z3</accession>
<dbReference type="STRING" id="224013.ACX27_06750"/>
<dbReference type="RefSeq" id="WP_062298195.1">
    <property type="nucleotide sequence ID" value="NZ_CP012036.1"/>
</dbReference>
<dbReference type="KEGG" id="npz:ACX27_06750"/>
<proteinExistence type="predicted"/>
<evidence type="ECO:0000313" key="1">
    <source>
        <dbReference type="EMBL" id="ALF56287.1"/>
    </source>
</evidence>
<dbReference type="PATRIC" id="fig|224013.5.peg.1640"/>
<reference evidence="2" key="1">
    <citation type="submission" date="2015-07" db="EMBL/GenBank/DDBJ databases">
        <title>Genome Of Nitrogen-Fixing Cyanobacterium Nostoc piscinale CENA21 From Solimoes/Amazon River Floodplain Sediments And Comparative Genomics To Uncover Biosynthetic Natural Products Potential.</title>
        <authorList>
            <person name="Leao T.F."/>
            <person name="Leao P.N."/>
            <person name="Guimaraes P.I."/>
            <person name="de Melo A.G.C."/>
            <person name="Ramos R.T.J."/>
            <person name="Silva A."/>
            <person name="Fiore M.F."/>
            <person name="Schneider M.P.C."/>
        </authorList>
    </citation>
    <scope>NUCLEOTIDE SEQUENCE [LARGE SCALE GENOMIC DNA]</scope>
    <source>
        <strain evidence="2">CENA21</strain>
    </source>
</reference>
<organism evidence="1 2">
    <name type="scientific">Nostoc piscinale CENA21</name>
    <dbReference type="NCBI Taxonomy" id="224013"/>
    <lineage>
        <taxon>Bacteria</taxon>
        <taxon>Bacillati</taxon>
        <taxon>Cyanobacteriota</taxon>
        <taxon>Cyanophyceae</taxon>
        <taxon>Nostocales</taxon>
        <taxon>Nostocaceae</taxon>
        <taxon>Nostoc</taxon>
    </lineage>
</organism>
<gene>
    <name evidence="1" type="ORF">ACX27_06750</name>
</gene>